<gene>
    <name evidence="1" type="ORF">PAUR_a1946</name>
</gene>
<organism evidence="1 2">
    <name type="scientific">Pseudoalteromonas aurantia 208</name>
    <dbReference type="NCBI Taxonomy" id="1314867"/>
    <lineage>
        <taxon>Bacteria</taxon>
        <taxon>Pseudomonadati</taxon>
        <taxon>Pseudomonadota</taxon>
        <taxon>Gammaproteobacteria</taxon>
        <taxon>Alteromonadales</taxon>
        <taxon>Pseudoalteromonadaceae</taxon>
        <taxon>Pseudoalteromonas</taxon>
    </lineage>
</organism>
<keyword evidence="2" id="KW-1185">Reference proteome</keyword>
<sequence length="241" mass="27525">MVNVTPSTLELNKVFAGENFTHACICSHTPLKNWLLLDFDIHQFPFAKIMSQQILKCNNIDKYHESIMAQRAQFGLPQKLFSQDNLFFRDMIITQTQGSGLIELYHQFINKFLAYKVAHELSFDERPDIRVHLPGTLPVSEFHDDYSITHHFEQINMWLPLVDTAGTSTLWLESDYGTGQVTPIDVKYGQVLLFDGGILKHGSRKNETNNTRISLESKLSLLGAGLRADAVHLLDRFSFVQ</sequence>
<evidence type="ECO:0000313" key="1">
    <source>
        <dbReference type="EMBL" id="MBE0368363.1"/>
    </source>
</evidence>
<accession>A0ABR9EBK7</accession>
<name>A0ABR9EBK7_9GAMM</name>
<dbReference type="SUPFAM" id="SSF51197">
    <property type="entry name" value="Clavaminate synthase-like"/>
    <property type="match status" value="1"/>
</dbReference>
<dbReference type="RefSeq" id="WP_192507655.1">
    <property type="nucleotide sequence ID" value="NZ_AQGV01000012.1"/>
</dbReference>
<protein>
    <submittedName>
        <fullName evidence="1">Uncharacterized protein</fullName>
    </submittedName>
</protein>
<evidence type="ECO:0000313" key="2">
    <source>
        <dbReference type="Proteomes" id="UP000615755"/>
    </source>
</evidence>
<dbReference type="EMBL" id="AQGV01000012">
    <property type="protein sequence ID" value="MBE0368363.1"/>
    <property type="molecule type" value="Genomic_DNA"/>
</dbReference>
<proteinExistence type="predicted"/>
<dbReference type="Proteomes" id="UP000615755">
    <property type="component" value="Unassembled WGS sequence"/>
</dbReference>
<comment type="caution">
    <text evidence="1">The sequence shown here is derived from an EMBL/GenBank/DDBJ whole genome shotgun (WGS) entry which is preliminary data.</text>
</comment>
<reference evidence="1 2" key="1">
    <citation type="submission" date="2015-03" db="EMBL/GenBank/DDBJ databases">
        <title>Genome sequence of Pseudoalteromonas aurantia.</title>
        <authorList>
            <person name="Xie B.-B."/>
            <person name="Rong J.-C."/>
            <person name="Qin Q.-L."/>
            <person name="Zhang Y.-Z."/>
        </authorList>
    </citation>
    <scope>NUCLEOTIDE SEQUENCE [LARGE SCALE GENOMIC DNA]</scope>
    <source>
        <strain evidence="1 2">208</strain>
    </source>
</reference>